<evidence type="ECO:0000256" key="3">
    <source>
        <dbReference type="SAM" id="SignalP"/>
    </source>
</evidence>
<dbReference type="RefSeq" id="WP_238749863.1">
    <property type="nucleotide sequence ID" value="NZ_CAKLPZ010000001.1"/>
</dbReference>
<organism evidence="5 6">
    <name type="scientific">Neolewinella maritima</name>
    <dbReference type="NCBI Taxonomy" id="1383882"/>
    <lineage>
        <taxon>Bacteria</taxon>
        <taxon>Pseudomonadati</taxon>
        <taxon>Bacteroidota</taxon>
        <taxon>Saprospiria</taxon>
        <taxon>Saprospirales</taxon>
        <taxon>Lewinellaceae</taxon>
        <taxon>Neolewinella</taxon>
    </lineage>
</organism>
<feature type="coiled-coil region" evidence="1">
    <location>
        <begin position="156"/>
        <end position="196"/>
    </location>
</feature>
<keyword evidence="2" id="KW-0472">Membrane</keyword>
<gene>
    <name evidence="5" type="ORF">LEM8419_00955</name>
</gene>
<keyword evidence="2" id="KW-0812">Transmembrane</keyword>
<evidence type="ECO:0000259" key="4">
    <source>
        <dbReference type="Pfam" id="PF14257"/>
    </source>
</evidence>
<evidence type="ECO:0000313" key="6">
    <source>
        <dbReference type="Proteomes" id="UP000837803"/>
    </source>
</evidence>
<feature type="signal peptide" evidence="3">
    <location>
        <begin position="1"/>
        <end position="19"/>
    </location>
</feature>
<feature type="domain" description="DUF4349" evidence="4">
    <location>
        <begin position="52"/>
        <end position="263"/>
    </location>
</feature>
<comment type="caution">
    <text evidence="5">The sequence shown here is derived from an EMBL/GenBank/DDBJ whole genome shotgun (WGS) entry which is preliminary data.</text>
</comment>
<evidence type="ECO:0000256" key="2">
    <source>
        <dbReference type="SAM" id="Phobius"/>
    </source>
</evidence>
<accession>A0ABN8F4G2</accession>
<feature type="transmembrane region" description="Helical" evidence="2">
    <location>
        <begin position="241"/>
        <end position="262"/>
    </location>
</feature>
<keyword evidence="3" id="KW-0732">Signal</keyword>
<keyword evidence="6" id="KW-1185">Reference proteome</keyword>
<feature type="chain" id="PRO_5045315097" description="DUF4349 domain-containing protein" evidence="3">
    <location>
        <begin position="20"/>
        <end position="273"/>
    </location>
</feature>
<name>A0ABN8F4G2_9BACT</name>
<evidence type="ECO:0000313" key="5">
    <source>
        <dbReference type="EMBL" id="CAH0999655.1"/>
    </source>
</evidence>
<dbReference type="Pfam" id="PF14257">
    <property type="entry name" value="DUF4349"/>
    <property type="match status" value="1"/>
</dbReference>
<dbReference type="Proteomes" id="UP000837803">
    <property type="component" value="Unassembled WGS sequence"/>
</dbReference>
<sequence length="273" mass="31372">MRSLLLLCFTLLLCTCDRAPETAQAISKFEGVHDARAGDAPPDQPLPTETDQQIIYTASARAEVADLDSALAQLNALLTQRGGFVASQHRSNSPYELQVELVLRLPADRLQPVLDALPRLTEHIDYQNLDSRNVTEEWLDLESRLETKREVRDRYIEILRQRAEKVEDILNAEEKIRRVTEEIEAQEGRLRYLRDRVSYSTLTLVLYQTQDYRDTGTAYQRGFWNRVGSAAVFGWELIQELVLGLISIWPIVLLTAVLVALWRRRRGRRNSIV</sequence>
<keyword evidence="1" id="KW-0175">Coiled coil</keyword>
<keyword evidence="2" id="KW-1133">Transmembrane helix</keyword>
<proteinExistence type="predicted"/>
<evidence type="ECO:0000256" key="1">
    <source>
        <dbReference type="SAM" id="Coils"/>
    </source>
</evidence>
<protein>
    <recommendedName>
        <fullName evidence="4">DUF4349 domain-containing protein</fullName>
    </recommendedName>
</protein>
<dbReference type="EMBL" id="CAKLPZ010000001">
    <property type="protein sequence ID" value="CAH0999655.1"/>
    <property type="molecule type" value="Genomic_DNA"/>
</dbReference>
<dbReference type="InterPro" id="IPR025645">
    <property type="entry name" value="DUF4349"/>
</dbReference>
<reference evidence="5" key="1">
    <citation type="submission" date="2021-12" db="EMBL/GenBank/DDBJ databases">
        <authorList>
            <person name="Rodrigo-Torres L."/>
            <person name="Arahal R. D."/>
            <person name="Lucena T."/>
        </authorList>
    </citation>
    <scope>NUCLEOTIDE SEQUENCE</scope>
    <source>
        <strain evidence="5">CECT 8419</strain>
    </source>
</reference>